<dbReference type="STRING" id="1121409.SAMN02745124_03507"/>
<sequence length="148" mass="16064">MSGTSVQTDIGERLDAAAGSGDLRPLRNAFRIGFESLVGSAVGEMWANHEITAITFQAYNLLLEAEIARSPEKVTDLQYSYEQLAPVFERLQLVLAPITPERDRVLQAALDLYQLGFGPASIFSLRGAELSDRAAAARLSTESHALAQ</sequence>
<dbReference type="AlphaFoldDB" id="A0A1M5Y066"/>
<protein>
    <submittedName>
        <fullName evidence="1">Uncharacterized protein</fullName>
    </submittedName>
</protein>
<accession>A0A1M5Y066</accession>
<reference evidence="1 2" key="1">
    <citation type="submission" date="2016-11" db="EMBL/GenBank/DDBJ databases">
        <authorList>
            <person name="Jaros S."/>
            <person name="Januszkiewicz K."/>
            <person name="Wedrychowicz H."/>
        </authorList>
    </citation>
    <scope>NUCLEOTIDE SEQUENCE [LARGE SCALE GENOMIC DNA]</scope>
    <source>
        <strain evidence="1 2">DSM 9705</strain>
    </source>
</reference>
<dbReference type="RefSeq" id="WP_073378075.1">
    <property type="nucleotide sequence ID" value="NZ_FQXS01000025.1"/>
</dbReference>
<dbReference type="EMBL" id="FQXS01000025">
    <property type="protein sequence ID" value="SHI05329.1"/>
    <property type="molecule type" value="Genomic_DNA"/>
</dbReference>
<evidence type="ECO:0000313" key="1">
    <source>
        <dbReference type="EMBL" id="SHI05329.1"/>
    </source>
</evidence>
<dbReference type="Proteomes" id="UP000184139">
    <property type="component" value="Unassembled WGS sequence"/>
</dbReference>
<gene>
    <name evidence="1" type="ORF">SAMN02745124_03507</name>
</gene>
<organism evidence="1 2">
    <name type="scientific">Desulfofustis glycolicus DSM 9705</name>
    <dbReference type="NCBI Taxonomy" id="1121409"/>
    <lineage>
        <taxon>Bacteria</taxon>
        <taxon>Pseudomonadati</taxon>
        <taxon>Thermodesulfobacteriota</taxon>
        <taxon>Desulfobulbia</taxon>
        <taxon>Desulfobulbales</taxon>
        <taxon>Desulfocapsaceae</taxon>
        <taxon>Desulfofustis</taxon>
    </lineage>
</organism>
<proteinExistence type="predicted"/>
<keyword evidence="2" id="KW-1185">Reference proteome</keyword>
<name>A0A1M5Y066_9BACT</name>
<evidence type="ECO:0000313" key="2">
    <source>
        <dbReference type="Proteomes" id="UP000184139"/>
    </source>
</evidence>